<organism evidence="1 2">
    <name type="scientific">Timema podura</name>
    <name type="common">Walking stick</name>
    <dbReference type="NCBI Taxonomy" id="61482"/>
    <lineage>
        <taxon>Eukaryota</taxon>
        <taxon>Metazoa</taxon>
        <taxon>Ecdysozoa</taxon>
        <taxon>Arthropoda</taxon>
        <taxon>Hexapoda</taxon>
        <taxon>Insecta</taxon>
        <taxon>Pterygota</taxon>
        <taxon>Neoptera</taxon>
        <taxon>Polyneoptera</taxon>
        <taxon>Phasmatodea</taxon>
        <taxon>Timematodea</taxon>
        <taxon>Timematoidea</taxon>
        <taxon>Timematidae</taxon>
        <taxon>Timema</taxon>
    </lineage>
</organism>
<dbReference type="Proteomes" id="UP001153148">
    <property type="component" value="Unassembled WGS sequence"/>
</dbReference>
<gene>
    <name evidence="1" type="ORF">TPAB3V08_LOCUS1844</name>
</gene>
<comment type="caution">
    <text evidence="1">The sequence shown here is derived from an EMBL/GenBank/DDBJ whole genome shotgun (WGS) entry which is preliminary data.</text>
</comment>
<name>A0ABN7NHP7_TIMPD</name>
<accession>A0ABN7NHP7</accession>
<sequence length="135" mass="14884">MRSPPSVVGYQVTGSACRRQCWTLICRVRLFCLYRFLPSTSVQRQVWAVMIASCVSLATKLLTPKRDPNPDIPVIGSLVQHDNDALHHAVTECGPGVFIMILASPVTMATTYETVKLDMPIKTCSTTIASLVKNF</sequence>
<reference evidence="1" key="1">
    <citation type="submission" date="2021-03" db="EMBL/GenBank/DDBJ databases">
        <authorList>
            <person name="Tran Van P."/>
        </authorList>
    </citation>
    <scope>NUCLEOTIDE SEQUENCE</scope>
</reference>
<evidence type="ECO:0000313" key="2">
    <source>
        <dbReference type="Proteomes" id="UP001153148"/>
    </source>
</evidence>
<protein>
    <submittedName>
        <fullName evidence="1">Uncharacterized protein</fullName>
    </submittedName>
</protein>
<dbReference type="PROSITE" id="PS51257">
    <property type="entry name" value="PROKAR_LIPOPROTEIN"/>
    <property type="match status" value="1"/>
</dbReference>
<proteinExistence type="predicted"/>
<dbReference type="EMBL" id="CAJPIN010001780">
    <property type="protein sequence ID" value="CAG2054826.1"/>
    <property type="molecule type" value="Genomic_DNA"/>
</dbReference>
<evidence type="ECO:0000313" key="1">
    <source>
        <dbReference type="EMBL" id="CAG2054826.1"/>
    </source>
</evidence>
<keyword evidence="2" id="KW-1185">Reference proteome</keyword>